<keyword evidence="2" id="KW-1185">Reference proteome</keyword>
<dbReference type="Proteomes" id="UP000054560">
    <property type="component" value="Unassembled WGS sequence"/>
</dbReference>
<sequence>LLADNLQSVYAQMGLSYFGDEFLNTNRHRAEELRLMNPNGQMSDLDIAYGKLTELK</sequence>
<gene>
    <name evidence="1" type="ORF">SARC_13858</name>
</gene>
<feature type="non-terminal residue" evidence="1">
    <location>
        <position position="1"/>
    </location>
</feature>
<evidence type="ECO:0000313" key="2">
    <source>
        <dbReference type="Proteomes" id="UP000054560"/>
    </source>
</evidence>
<feature type="non-terminal residue" evidence="1">
    <location>
        <position position="56"/>
    </location>
</feature>
<evidence type="ECO:0000313" key="1">
    <source>
        <dbReference type="EMBL" id="KNC73585.1"/>
    </source>
</evidence>
<dbReference type="EMBL" id="KQ245430">
    <property type="protein sequence ID" value="KNC73585.1"/>
    <property type="molecule type" value="Genomic_DNA"/>
</dbReference>
<accession>A0A0L0FA38</accession>
<name>A0A0L0FA38_9EUKA</name>
<reference evidence="1 2" key="1">
    <citation type="submission" date="2011-02" db="EMBL/GenBank/DDBJ databases">
        <title>The Genome Sequence of Sphaeroforma arctica JP610.</title>
        <authorList>
            <consortium name="The Broad Institute Genome Sequencing Platform"/>
            <person name="Russ C."/>
            <person name="Cuomo C."/>
            <person name="Young S.K."/>
            <person name="Zeng Q."/>
            <person name="Gargeya S."/>
            <person name="Alvarado L."/>
            <person name="Berlin A."/>
            <person name="Chapman S.B."/>
            <person name="Chen Z."/>
            <person name="Freedman E."/>
            <person name="Gellesch M."/>
            <person name="Goldberg J."/>
            <person name="Griggs A."/>
            <person name="Gujja S."/>
            <person name="Heilman E."/>
            <person name="Heiman D."/>
            <person name="Howarth C."/>
            <person name="Mehta T."/>
            <person name="Neiman D."/>
            <person name="Pearson M."/>
            <person name="Roberts A."/>
            <person name="Saif S."/>
            <person name="Shea T."/>
            <person name="Shenoy N."/>
            <person name="Sisk P."/>
            <person name="Stolte C."/>
            <person name="Sykes S."/>
            <person name="White J."/>
            <person name="Yandava C."/>
            <person name="Burger G."/>
            <person name="Gray M.W."/>
            <person name="Holland P.W.H."/>
            <person name="King N."/>
            <person name="Lang F.B.F."/>
            <person name="Roger A.J."/>
            <person name="Ruiz-Trillo I."/>
            <person name="Haas B."/>
            <person name="Nusbaum C."/>
            <person name="Birren B."/>
        </authorList>
    </citation>
    <scope>NUCLEOTIDE SEQUENCE [LARGE SCALE GENOMIC DNA]</scope>
    <source>
        <strain evidence="1 2">JP610</strain>
    </source>
</reference>
<organism evidence="1 2">
    <name type="scientific">Sphaeroforma arctica JP610</name>
    <dbReference type="NCBI Taxonomy" id="667725"/>
    <lineage>
        <taxon>Eukaryota</taxon>
        <taxon>Ichthyosporea</taxon>
        <taxon>Ichthyophonida</taxon>
        <taxon>Sphaeroforma</taxon>
    </lineage>
</organism>
<dbReference type="GeneID" id="25914362"/>
<dbReference type="AlphaFoldDB" id="A0A0L0FA38"/>
<proteinExistence type="predicted"/>
<protein>
    <submittedName>
        <fullName evidence="1">Uncharacterized protein</fullName>
    </submittedName>
</protein>
<dbReference type="RefSeq" id="XP_014147487.1">
    <property type="nucleotide sequence ID" value="XM_014292012.1"/>
</dbReference>